<dbReference type="EMBL" id="CP009110">
    <property type="protein sequence ID" value="AIJ25524.1"/>
    <property type="molecule type" value="Genomic_DNA"/>
</dbReference>
<keyword evidence="1" id="KW-0472">Membrane</keyword>
<dbReference type="AlphaFoldDB" id="A0A076MX68"/>
<keyword evidence="1" id="KW-1133">Transmembrane helix</keyword>
<proteinExistence type="predicted"/>
<dbReference type="RefSeq" id="WP_017984365.1">
    <property type="nucleotide sequence ID" value="NZ_AQUL01000001.1"/>
</dbReference>
<organism evidence="2 3">
    <name type="scientific">Amycolatopsis methanolica 239</name>
    <dbReference type="NCBI Taxonomy" id="1068978"/>
    <lineage>
        <taxon>Bacteria</taxon>
        <taxon>Bacillati</taxon>
        <taxon>Actinomycetota</taxon>
        <taxon>Actinomycetes</taxon>
        <taxon>Pseudonocardiales</taxon>
        <taxon>Pseudonocardiaceae</taxon>
        <taxon>Amycolatopsis</taxon>
        <taxon>Amycolatopsis methanolica group</taxon>
    </lineage>
</organism>
<dbReference type="PATRIC" id="fig|1068978.7.peg.5829"/>
<evidence type="ECO:0000256" key="1">
    <source>
        <dbReference type="SAM" id="Phobius"/>
    </source>
</evidence>
<dbReference type="Proteomes" id="UP000062973">
    <property type="component" value="Chromosome"/>
</dbReference>
<dbReference type="KEGG" id="amq:AMETH_5432"/>
<keyword evidence="1" id="KW-0812">Transmembrane</keyword>
<keyword evidence="3" id="KW-1185">Reference proteome</keyword>
<accession>A0A076MX68</accession>
<evidence type="ECO:0000313" key="2">
    <source>
        <dbReference type="EMBL" id="AIJ25524.1"/>
    </source>
</evidence>
<gene>
    <name evidence="2" type="ORF">AMETH_5432</name>
</gene>
<reference evidence="2 3" key="1">
    <citation type="submission" date="2014-07" db="EMBL/GenBank/DDBJ databases">
        <title>Whole Genome Sequence of the Amycolatopsis methanolica 239.</title>
        <authorList>
            <person name="Tang B."/>
        </authorList>
    </citation>
    <scope>NUCLEOTIDE SEQUENCE [LARGE SCALE GENOMIC DNA]</scope>
    <source>
        <strain evidence="2 3">239</strain>
    </source>
</reference>
<protein>
    <submittedName>
        <fullName evidence="2">Uncharacterized protein</fullName>
    </submittedName>
</protein>
<dbReference type="STRING" id="1068978.AMETH_5432"/>
<evidence type="ECO:0000313" key="3">
    <source>
        <dbReference type="Proteomes" id="UP000062973"/>
    </source>
</evidence>
<sequence length="98" mass="10337">MAGVVVVLLASIAATAMTGRPATVLVAIGLVVLAPELVVLVNRVLKVLSPRGAAGHLAAVNLSAAPVRVRPAVTLRTGTRPRAAPRRSWRRATTWWWS</sequence>
<dbReference type="HOGENOM" id="CLU_2327724_0_0_11"/>
<name>A0A076MX68_AMYME</name>
<feature type="transmembrane region" description="Helical" evidence="1">
    <location>
        <begin position="23"/>
        <end position="41"/>
    </location>
</feature>